<sequence length="670" mass="76441">MFADSSNLTLLLSDPIKLSEILYQHGARERRNRLVKIIEAEALFNKQSKFFLSREQLLQRAFKIQLRLLELLHQHNWTEIEWHHVGQLMDDPLPFTLHEGAFIPVIKNQGTKEQIKEWIPRCERYEILGCYAQTELGHGSNVQGLETIAKYLKHTDEFEIHTPNLQASKWWIGGLGHMCTHAVVQANLILPDDHSKPKGFGPHLFIVPLRSLNDHKPLPGCTLGDIGPKVYGGFGSIDNGFARFDRVRIPRSYMLSRNSKVTSDGKFVPAKHDKLSYGSMVALRAIMPETVGWDVGRAATIAIRYCSFRRQFNPDEHGLERPVITYNSVKRRLFPILAQAYAILFAGCEMKQLYHTMLDRLVNEEDISLLAETHSLSSALKAVSTWDGVRDMEEARKCMGGHGFSAFSGIGHIFANSAPSQTYEGDNYLLCQQTARGILKHVLSGSENKDYLLPRSSTYLNLLKEGSQEFCKARCQVKVATDWLDHNVQIEALSRRAASLVAELVEKFRENIDWNDLNWHCVRVTRAHAELYIINAFIRKINSIEDVAISNILKHLSQILAMHYLTEVSSDLFEIQFVSPEQIRLLRDQFSKSIDDLSPHVLHLTDAFDFTDYELNSALGSRSESPYENLWKAAQADPTNIERKDDVNLEFTKYIKPMLEFHKKIGNSKL</sequence>
<keyword evidence="10" id="KW-0443">Lipid metabolism</keyword>
<feature type="binding site" evidence="14">
    <location>
        <position position="134"/>
    </location>
    <ligand>
        <name>FAD</name>
        <dbReference type="ChEBI" id="CHEBI:57692"/>
    </ligand>
</feature>
<dbReference type="Pfam" id="PF01756">
    <property type="entry name" value="ACOX"/>
    <property type="match status" value="1"/>
</dbReference>
<dbReference type="Proteomes" id="UP000186594">
    <property type="component" value="Unassembled WGS sequence"/>
</dbReference>
<dbReference type="GO" id="GO:0071949">
    <property type="term" value="F:FAD binding"/>
    <property type="evidence" value="ECO:0007669"/>
    <property type="project" value="InterPro"/>
</dbReference>
<evidence type="ECO:0000256" key="7">
    <source>
        <dbReference type="ARBA" id="ARBA00022827"/>
    </source>
</evidence>
<dbReference type="PIRSF" id="PIRSF000168">
    <property type="entry name" value="Acyl-CoA_oxidase"/>
    <property type="match status" value="1"/>
</dbReference>
<evidence type="ECO:0000256" key="1">
    <source>
        <dbReference type="ARBA" id="ARBA00001201"/>
    </source>
</evidence>
<feature type="domain" description="Acyl-CoA oxidase C-alpha1" evidence="17">
    <location>
        <begin position="277"/>
        <end position="438"/>
    </location>
</feature>
<evidence type="ECO:0000256" key="2">
    <source>
        <dbReference type="ARBA" id="ARBA00001974"/>
    </source>
</evidence>
<dbReference type="FunFam" id="2.40.110.10:FF:000003">
    <property type="entry name" value="Acyl-coenzyme A oxidase"/>
    <property type="match status" value="1"/>
</dbReference>
<dbReference type="InterPro" id="IPR036250">
    <property type="entry name" value="AcylCo_DH-like_C"/>
</dbReference>
<comment type="subcellular location">
    <subcellularLocation>
        <location evidence="3">Peroxisome</location>
    </subcellularLocation>
</comment>
<dbReference type="InterPro" id="IPR037069">
    <property type="entry name" value="AcylCoA_DH/ox_N_sf"/>
</dbReference>
<accession>A0A1U7LK36</accession>
<evidence type="ECO:0000256" key="9">
    <source>
        <dbReference type="ARBA" id="ARBA00023002"/>
    </source>
</evidence>
<evidence type="ECO:0000256" key="14">
    <source>
        <dbReference type="PIRSR" id="PIRSR000168-2"/>
    </source>
</evidence>
<gene>
    <name evidence="18" type="ORF">NEOLI_002267</name>
</gene>
<dbReference type="SUPFAM" id="SSF47203">
    <property type="entry name" value="Acyl-CoA dehydrogenase C-terminal domain-like"/>
    <property type="match status" value="2"/>
</dbReference>
<dbReference type="GO" id="GO:0055088">
    <property type="term" value="P:lipid homeostasis"/>
    <property type="evidence" value="ECO:0007669"/>
    <property type="project" value="TreeGrafter"/>
</dbReference>
<dbReference type="Pfam" id="PF14749">
    <property type="entry name" value="Acyl-CoA_ox_N"/>
    <property type="match status" value="1"/>
</dbReference>
<dbReference type="GO" id="GO:0033540">
    <property type="term" value="P:fatty acid beta-oxidation using acyl-CoA oxidase"/>
    <property type="evidence" value="ECO:0007669"/>
    <property type="project" value="UniProtKB-UniPathway"/>
</dbReference>
<dbReference type="GO" id="GO:0005777">
    <property type="term" value="C:peroxisome"/>
    <property type="evidence" value="ECO:0007669"/>
    <property type="project" value="UniProtKB-SubCell"/>
</dbReference>
<keyword evidence="8" id="KW-0276">Fatty acid metabolism</keyword>
<evidence type="ECO:0000256" key="3">
    <source>
        <dbReference type="ARBA" id="ARBA00004275"/>
    </source>
</evidence>
<comment type="pathway">
    <text evidence="4">Lipid metabolism; peroxisomal fatty acid beta-oxidation.</text>
</comment>
<dbReference type="AlphaFoldDB" id="A0A1U7LK36"/>
<dbReference type="InterPro" id="IPR012258">
    <property type="entry name" value="Acyl-CoA_oxidase"/>
</dbReference>
<reference evidence="18 19" key="1">
    <citation type="submission" date="2016-04" db="EMBL/GenBank/DDBJ databases">
        <title>Evolutionary innovation and constraint leading to complex multicellularity in the Ascomycota.</title>
        <authorList>
            <person name="Cisse O."/>
            <person name="Nguyen A."/>
            <person name="Hewitt D.A."/>
            <person name="Jedd G."/>
            <person name="Stajich J.E."/>
        </authorList>
    </citation>
    <scope>NUCLEOTIDE SEQUENCE [LARGE SCALE GENOMIC DNA]</scope>
    <source>
        <strain evidence="18 19">DAH-3</strain>
    </source>
</reference>
<feature type="active site" description="Proton acceptor" evidence="13">
    <location>
        <position position="424"/>
    </location>
</feature>
<protein>
    <recommendedName>
        <fullName evidence="12">Acyl-coenzyme A oxidase</fullName>
    </recommendedName>
</protein>
<dbReference type="Gene3D" id="1.20.140.10">
    <property type="entry name" value="Butyryl-CoA Dehydrogenase, subunit A, domain 3"/>
    <property type="match status" value="2"/>
</dbReference>
<dbReference type="InterPro" id="IPR055060">
    <property type="entry name" value="ACOX_C_alpha1"/>
</dbReference>
<comment type="similarity">
    <text evidence="5 12">Belongs to the acyl-CoA oxidase family.</text>
</comment>
<evidence type="ECO:0000256" key="12">
    <source>
        <dbReference type="PIRNR" id="PIRNR000168"/>
    </source>
</evidence>
<keyword evidence="19" id="KW-1185">Reference proteome</keyword>
<dbReference type="STRING" id="1198029.A0A1U7LK36"/>
<evidence type="ECO:0000313" key="19">
    <source>
        <dbReference type="Proteomes" id="UP000186594"/>
    </source>
</evidence>
<organism evidence="18 19">
    <name type="scientific">Neolecta irregularis (strain DAH-3)</name>
    <dbReference type="NCBI Taxonomy" id="1198029"/>
    <lineage>
        <taxon>Eukaryota</taxon>
        <taxon>Fungi</taxon>
        <taxon>Dikarya</taxon>
        <taxon>Ascomycota</taxon>
        <taxon>Taphrinomycotina</taxon>
        <taxon>Neolectales</taxon>
        <taxon>Neolectaceae</taxon>
        <taxon>Neolecta</taxon>
    </lineage>
</organism>
<dbReference type="Pfam" id="PF22924">
    <property type="entry name" value="ACOX_C_alpha1"/>
    <property type="match status" value="1"/>
</dbReference>
<dbReference type="GO" id="GO:0005504">
    <property type="term" value="F:fatty acid binding"/>
    <property type="evidence" value="ECO:0007669"/>
    <property type="project" value="TreeGrafter"/>
</dbReference>
<dbReference type="Gene3D" id="1.10.540.10">
    <property type="entry name" value="Acyl-CoA dehydrogenase/oxidase, N-terminal domain"/>
    <property type="match status" value="1"/>
</dbReference>
<evidence type="ECO:0000259" key="16">
    <source>
        <dbReference type="Pfam" id="PF14749"/>
    </source>
</evidence>
<comment type="caution">
    <text evidence="18">The sequence shown here is derived from an EMBL/GenBank/DDBJ whole genome shotgun (WGS) entry which is preliminary data.</text>
</comment>
<keyword evidence="11" id="KW-0576">Peroxisome</keyword>
<dbReference type="Gene3D" id="2.40.110.10">
    <property type="entry name" value="Butyryl-CoA Dehydrogenase, subunit A, domain 2"/>
    <property type="match status" value="1"/>
</dbReference>
<evidence type="ECO:0000256" key="8">
    <source>
        <dbReference type="ARBA" id="ARBA00022832"/>
    </source>
</evidence>
<feature type="binding site" evidence="14">
    <location>
        <position position="173"/>
    </location>
    <ligand>
        <name>FAD</name>
        <dbReference type="ChEBI" id="CHEBI:57692"/>
    </ligand>
</feature>
<dbReference type="OrthoDB" id="538336at2759"/>
<dbReference type="OMA" id="GINHEYM"/>
<dbReference type="InterPro" id="IPR009100">
    <property type="entry name" value="AcylCoA_DH/oxidase_NM_dom_sf"/>
</dbReference>
<evidence type="ECO:0000256" key="6">
    <source>
        <dbReference type="ARBA" id="ARBA00022630"/>
    </source>
</evidence>
<dbReference type="EMBL" id="LXFE01002367">
    <property type="protein sequence ID" value="OLL23017.1"/>
    <property type="molecule type" value="Genomic_DNA"/>
</dbReference>
<evidence type="ECO:0000256" key="13">
    <source>
        <dbReference type="PIRSR" id="PIRSR000168-1"/>
    </source>
</evidence>
<dbReference type="UniPathway" id="UPA00661"/>
<dbReference type="FunFam" id="1.20.140.10:FF:000015">
    <property type="entry name" value="Acyl-coenzyme A oxidase"/>
    <property type="match status" value="1"/>
</dbReference>
<keyword evidence="7 12" id="KW-0274">FAD</keyword>
<evidence type="ECO:0000256" key="11">
    <source>
        <dbReference type="ARBA" id="ARBA00023140"/>
    </source>
</evidence>
<dbReference type="InterPro" id="IPR029320">
    <property type="entry name" value="Acyl-CoA_ox_N"/>
</dbReference>
<dbReference type="InterPro" id="IPR046373">
    <property type="entry name" value="Acyl-CoA_Oxase/DH_mid-dom_sf"/>
</dbReference>
<evidence type="ECO:0000256" key="10">
    <source>
        <dbReference type="ARBA" id="ARBA00023098"/>
    </source>
</evidence>
<comment type="cofactor">
    <cofactor evidence="2">
        <name>FAD</name>
        <dbReference type="ChEBI" id="CHEBI:57692"/>
    </cofactor>
</comment>
<keyword evidence="6 12" id="KW-0285">Flavoprotein</keyword>
<evidence type="ECO:0000259" key="15">
    <source>
        <dbReference type="Pfam" id="PF01756"/>
    </source>
</evidence>
<comment type="catalytic activity">
    <reaction evidence="1">
        <text>a 2,3-saturated acyl-CoA + O2 = a (2E)-enoyl-CoA + H2O2</text>
        <dbReference type="Rhea" id="RHEA:38959"/>
        <dbReference type="ChEBI" id="CHEBI:15379"/>
        <dbReference type="ChEBI" id="CHEBI:16240"/>
        <dbReference type="ChEBI" id="CHEBI:58856"/>
        <dbReference type="ChEBI" id="CHEBI:65111"/>
        <dbReference type="EC" id="1.3.3.6"/>
    </reaction>
</comment>
<feature type="domain" description="Acyl-CoA oxidase C-terminal" evidence="15">
    <location>
        <begin position="486"/>
        <end position="660"/>
    </location>
</feature>
<proteinExistence type="inferred from homology"/>
<name>A0A1U7LK36_NEOID</name>
<evidence type="ECO:0000256" key="5">
    <source>
        <dbReference type="ARBA" id="ARBA00006288"/>
    </source>
</evidence>
<keyword evidence="9" id="KW-0560">Oxidoreductase</keyword>
<dbReference type="PANTHER" id="PTHR10909:SF250">
    <property type="entry name" value="PEROXISOMAL ACYL-COENZYME A OXIDASE 1"/>
    <property type="match status" value="1"/>
</dbReference>
<dbReference type="SUPFAM" id="SSF56645">
    <property type="entry name" value="Acyl-CoA dehydrogenase NM domain-like"/>
    <property type="match status" value="1"/>
</dbReference>
<feature type="domain" description="Acyl-coenzyme A oxidase N-terminal" evidence="16">
    <location>
        <begin position="16"/>
        <end position="128"/>
    </location>
</feature>
<dbReference type="PANTHER" id="PTHR10909">
    <property type="entry name" value="ELECTRON TRANSPORT OXIDOREDUCTASE"/>
    <property type="match status" value="1"/>
</dbReference>
<dbReference type="InterPro" id="IPR002655">
    <property type="entry name" value="Acyl-CoA_oxidase_C"/>
</dbReference>
<evidence type="ECO:0000256" key="4">
    <source>
        <dbReference type="ARBA" id="ARBA00004846"/>
    </source>
</evidence>
<evidence type="ECO:0000259" key="17">
    <source>
        <dbReference type="Pfam" id="PF22924"/>
    </source>
</evidence>
<dbReference type="GO" id="GO:0003997">
    <property type="term" value="F:acyl-CoA oxidase activity"/>
    <property type="evidence" value="ECO:0007669"/>
    <property type="project" value="UniProtKB-EC"/>
</dbReference>
<evidence type="ECO:0000313" key="18">
    <source>
        <dbReference type="EMBL" id="OLL23017.1"/>
    </source>
</evidence>